<feature type="signal peptide" evidence="2">
    <location>
        <begin position="1"/>
        <end position="21"/>
    </location>
</feature>
<dbReference type="AlphaFoldDB" id="A0A7I8KIG8"/>
<feature type="compositionally biased region" description="Polar residues" evidence="1">
    <location>
        <begin position="113"/>
        <end position="124"/>
    </location>
</feature>
<dbReference type="Proteomes" id="UP000663760">
    <property type="component" value="Chromosome 6"/>
</dbReference>
<dbReference type="PANTHER" id="PTHR34468:SF2">
    <property type="entry name" value="MICROTUBULE-ASSOCIATED FUTSCH-LIKE PROTEIN"/>
    <property type="match status" value="1"/>
</dbReference>
<dbReference type="PROSITE" id="PS51257">
    <property type="entry name" value="PROKAR_LIPOPROTEIN"/>
    <property type="match status" value="1"/>
</dbReference>
<dbReference type="EMBL" id="LR746269">
    <property type="protein sequence ID" value="CAA7397232.1"/>
    <property type="molecule type" value="Genomic_DNA"/>
</dbReference>
<organism evidence="3 4">
    <name type="scientific">Spirodela intermedia</name>
    <name type="common">Intermediate duckweed</name>
    <dbReference type="NCBI Taxonomy" id="51605"/>
    <lineage>
        <taxon>Eukaryota</taxon>
        <taxon>Viridiplantae</taxon>
        <taxon>Streptophyta</taxon>
        <taxon>Embryophyta</taxon>
        <taxon>Tracheophyta</taxon>
        <taxon>Spermatophyta</taxon>
        <taxon>Magnoliopsida</taxon>
        <taxon>Liliopsida</taxon>
        <taxon>Araceae</taxon>
        <taxon>Lemnoideae</taxon>
        <taxon>Spirodela</taxon>
    </lineage>
</organism>
<dbReference type="PANTHER" id="PTHR34468">
    <property type="entry name" value="MICROTUBULE-ASSOCIATED FUTSCH-LIKE PROTEIN"/>
    <property type="match status" value="1"/>
</dbReference>
<feature type="region of interest" description="Disordered" evidence="1">
    <location>
        <begin position="65"/>
        <end position="95"/>
    </location>
</feature>
<proteinExistence type="predicted"/>
<sequence length="356" mass="38533">MLIRFSPSYLFLFSVISCVASKLRYPLRSASKPRDGKVAGVVASGSSLRKGTSPSVSKSISVLQLSEKGKTPKPPRRLSIPSKSSSSSSRPATIGSVTPISKYHVNKQDHQGNSDTPASDASKSVSRKKFSVLSSVSYWLSQIKLSESAAKHSVSLGFFKLALESGCEPLQRVREELKSYANRHKILELGEPAREVLKSYSILEEVEEFSQAAQSCSQQPARSDEEETKCSDEVSSCSSRSGNPQPKPVKSAILGVAATTKDSSRNGSTAAKSRPPYNRTRPVTDASNRKAPKPQKQQKNASSDIEKPELKTPTLKKPAPEIACTPPPKETPLEDKENVDHELAEQANPGPEVETT</sequence>
<evidence type="ECO:0000256" key="1">
    <source>
        <dbReference type="SAM" id="MobiDB-lite"/>
    </source>
</evidence>
<gene>
    <name evidence="3" type="ORF">SI8410_06007897</name>
</gene>
<keyword evidence="4" id="KW-1185">Reference proteome</keyword>
<feature type="region of interest" description="Disordered" evidence="1">
    <location>
        <begin position="214"/>
        <end position="356"/>
    </location>
</feature>
<feature type="compositionally biased region" description="Low complexity" evidence="1">
    <location>
        <begin position="77"/>
        <end position="91"/>
    </location>
</feature>
<feature type="compositionally biased region" description="Low complexity" evidence="1">
    <location>
        <begin position="311"/>
        <end position="321"/>
    </location>
</feature>
<protein>
    <submittedName>
        <fullName evidence="3">Uncharacterized protein</fullName>
    </submittedName>
</protein>
<evidence type="ECO:0000313" key="3">
    <source>
        <dbReference type="EMBL" id="CAA7397232.1"/>
    </source>
</evidence>
<evidence type="ECO:0000256" key="2">
    <source>
        <dbReference type="SAM" id="SignalP"/>
    </source>
</evidence>
<feature type="compositionally biased region" description="Basic and acidic residues" evidence="1">
    <location>
        <begin position="331"/>
        <end position="344"/>
    </location>
</feature>
<keyword evidence="2" id="KW-0732">Signal</keyword>
<name>A0A7I8KIG8_SPIIN</name>
<reference evidence="3" key="1">
    <citation type="submission" date="2020-02" db="EMBL/GenBank/DDBJ databases">
        <authorList>
            <person name="Scholz U."/>
            <person name="Mascher M."/>
            <person name="Fiebig A."/>
        </authorList>
    </citation>
    <scope>NUCLEOTIDE SEQUENCE</scope>
</reference>
<accession>A0A7I8KIG8</accession>
<dbReference type="OrthoDB" id="1930709at2759"/>
<evidence type="ECO:0000313" key="4">
    <source>
        <dbReference type="Proteomes" id="UP000663760"/>
    </source>
</evidence>
<feature type="region of interest" description="Disordered" evidence="1">
    <location>
        <begin position="105"/>
        <end position="124"/>
    </location>
</feature>
<feature type="chain" id="PRO_5029628126" evidence="2">
    <location>
        <begin position="22"/>
        <end position="356"/>
    </location>
</feature>